<gene>
    <name evidence="1" type="ORF">VIBNISOn1_190009</name>
</gene>
<comment type="caution">
    <text evidence="1">The sequence shown here is derived from an EMBL/GenBank/DDBJ whole genome shotgun (WGS) entry which is preliminary data.</text>
</comment>
<reference evidence="1 2" key="1">
    <citation type="journal article" date="2013" name="ISME J.">
        <title>Comparative genomics of pathogenic lineages of Vibrio nigripulchritudo identifies virulence-associated traits.</title>
        <authorList>
            <person name="Goudenege D."/>
            <person name="Labreuche Y."/>
            <person name="Krin E."/>
            <person name="Ansquer D."/>
            <person name="Mangenot S."/>
            <person name="Calteau A."/>
            <person name="Medigue C."/>
            <person name="Mazel D."/>
            <person name="Polz M.F."/>
            <person name="Le Roux F."/>
        </authorList>
    </citation>
    <scope>NUCLEOTIDE SEQUENCE [LARGE SCALE GENOMIC DNA]</scope>
    <source>
        <strain evidence="1 2">SOn1</strain>
    </source>
</reference>
<dbReference type="AlphaFoldDB" id="A0AAV2VQN9"/>
<protein>
    <submittedName>
        <fullName evidence="1">Transglycosylase SLT domain protein</fullName>
    </submittedName>
</protein>
<accession>A0AAV2VQN9</accession>
<dbReference type="SUPFAM" id="SSF53955">
    <property type="entry name" value="Lysozyme-like"/>
    <property type="match status" value="1"/>
</dbReference>
<evidence type="ECO:0000313" key="2">
    <source>
        <dbReference type="Proteomes" id="UP000018211"/>
    </source>
</evidence>
<evidence type="ECO:0000313" key="1">
    <source>
        <dbReference type="EMBL" id="CCO46790.1"/>
    </source>
</evidence>
<organism evidence="1 2">
    <name type="scientific">Vibrio nigripulchritudo SOn1</name>
    <dbReference type="NCBI Taxonomy" id="1238450"/>
    <lineage>
        <taxon>Bacteria</taxon>
        <taxon>Pseudomonadati</taxon>
        <taxon>Pseudomonadota</taxon>
        <taxon>Gammaproteobacteria</taxon>
        <taxon>Vibrionales</taxon>
        <taxon>Vibrionaceae</taxon>
        <taxon>Vibrio</taxon>
    </lineage>
</organism>
<dbReference type="RefSeq" id="WP_022611831.1">
    <property type="nucleotide sequence ID" value="NZ_LK391965.1"/>
</dbReference>
<dbReference type="InterPro" id="IPR023346">
    <property type="entry name" value="Lysozyme-like_dom_sf"/>
</dbReference>
<proteinExistence type="predicted"/>
<dbReference type="EMBL" id="CAOF01000101">
    <property type="protein sequence ID" value="CCO46790.1"/>
    <property type="molecule type" value="Genomic_DNA"/>
</dbReference>
<sequence length="186" mass="21303">MFADIPIDHTMTQNQVSYFEQIAAKESSREPIANCILKVSNVLNIHANYLYSISMAEGGRTGKYSKNADGTHDIGVMQINYERWAVDLPRIGYAVDPSYWRKVLKNTCSNVLVAGIIYRHRAKPANDALTAMANYHWYSSVKNKAPHIRYKKRIARIYKDISADQKSFEKTGKVNIKLRCKYAYCE</sequence>
<name>A0AAV2VQN9_9VIBR</name>
<dbReference type="Proteomes" id="UP000018211">
    <property type="component" value="Unassembled WGS sequence"/>
</dbReference>